<keyword evidence="1" id="KW-0812">Transmembrane</keyword>
<gene>
    <name evidence="2" type="ORF">S01H1_07664</name>
</gene>
<organism evidence="2">
    <name type="scientific">marine sediment metagenome</name>
    <dbReference type="NCBI Taxonomy" id="412755"/>
    <lineage>
        <taxon>unclassified sequences</taxon>
        <taxon>metagenomes</taxon>
        <taxon>ecological metagenomes</taxon>
    </lineage>
</organism>
<reference evidence="2" key="1">
    <citation type="journal article" date="2014" name="Front. Microbiol.">
        <title>High frequency of phylogenetically diverse reductive dehalogenase-homologous genes in deep subseafloor sedimentary metagenomes.</title>
        <authorList>
            <person name="Kawai M."/>
            <person name="Futagami T."/>
            <person name="Toyoda A."/>
            <person name="Takaki Y."/>
            <person name="Nishi S."/>
            <person name="Hori S."/>
            <person name="Arai W."/>
            <person name="Tsubouchi T."/>
            <person name="Morono Y."/>
            <person name="Uchiyama I."/>
            <person name="Ito T."/>
            <person name="Fujiyama A."/>
            <person name="Inagaki F."/>
            <person name="Takami H."/>
        </authorList>
    </citation>
    <scope>NUCLEOTIDE SEQUENCE</scope>
    <source>
        <strain evidence="2">Expedition CK06-06</strain>
    </source>
</reference>
<keyword evidence="1" id="KW-0472">Membrane</keyword>
<protein>
    <recommendedName>
        <fullName evidence="3">DUF4760 domain-containing protein</fullName>
    </recommendedName>
</protein>
<dbReference type="EMBL" id="BARS01003941">
    <property type="protein sequence ID" value="GAF70502.1"/>
    <property type="molecule type" value="Genomic_DNA"/>
</dbReference>
<sequence length="140" mass="16252">MSDWSAIGAIVSGVSAFISAIAVIIAVSALKEQAAATKFVIFESCFNRILDLEKELYSEYADKREDEKKRWDSLFFNSIEELSFLSNEGYLDDPKMINFFSPAIITWYEQIFKEHYPEEVIKNPDVFPEMKKLYKKIKKN</sequence>
<accession>X0S3M3</accession>
<dbReference type="AlphaFoldDB" id="X0S3M3"/>
<proteinExistence type="predicted"/>
<evidence type="ECO:0000313" key="2">
    <source>
        <dbReference type="EMBL" id="GAF70502.1"/>
    </source>
</evidence>
<keyword evidence="1" id="KW-1133">Transmembrane helix</keyword>
<evidence type="ECO:0008006" key="3">
    <source>
        <dbReference type="Google" id="ProtNLM"/>
    </source>
</evidence>
<comment type="caution">
    <text evidence="2">The sequence shown here is derived from an EMBL/GenBank/DDBJ whole genome shotgun (WGS) entry which is preliminary data.</text>
</comment>
<feature type="transmembrane region" description="Helical" evidence="1">
    <location>
        <begin position="6"/>
        <end position="30"/>
    </location>
</feature>
<evidence type="ECO:0000256" key="1">
    <source>
        <dbReference type="SAM" id="Phobius"/>
    </source>
</evidence>
<name>X0S3M3_9ZZZZ</name>